<proteinExistence type="predicted"/>
<sequence>MAEAIKTESFVCPSCGGHMKWNIKKQAFECESCRTPGEADLSGEGIIDHPLDEYAARDAGGDAYPDETYAICRNCGSEIAFSKNETATVCPMCGSPQVDAQKQMAGVPPDGLVPFKVDKSDAQDAFKKWVKSRWFAPNKLKESYQQGKLSGVYLPFWTYDSHTEAHYWGEGGTYYEEEDDEGNTTTHTDWTPVSGYVSADFNDIPVCDGSERTQDVVEGILPYSTEAGASVYNPAFLAGVGAEHYDKGAANCFPQAEEQMERTIRSLAEDDITHRKGYDTASVNRVEMEHHNLSYKHLLLPAWVSAFAYGGKEYTYMINGETGQVSGKRPYSVPKIVAAVIAGLLALFLIYNIFIKDADAKEYVYPQTSVSIVETQAQTATSSAFSGDSGLLMTTDFPAA</sequence>
<dbReference type="Proteomes" id="UP000199394">
    <property type="component" value="Unassembled WGS sequence"/>
</dbReference>
<accession>A0A1H4CKU9</accession>
<keyword evidence="3" id="KW-1185">Reference proteome</keyword>
<keyword evidence="1" id="KW-0472">Membrane</keyword>
<keyword evidence="1" id="KW-0812">Transmembrane</keyword>
<protein>
    <recommendedName>
        <fullName evidence="4">Replication restart DNA helicase PriA</fullName>
    </recommendedName>
</protein>
<gene>
    <name evidence="2" type="ORF">SAMN04515656_11612</name>
</gene>
<reference evidence="2 3" key="1">
    <citation type="submission" date="2016-10" db="EMBL/GenBank/DDBJ databases">
        <authorList>
            <person name="de Groot N.N."/>
        </authorList>
    </citation>
    <scope>NUCLEOTIDE SEQUENCE [LARGE SCALE GENOMIC DNA]</scope>
    <source>
        <strain evidence="2 3">SR12</strain>
    </source>
</reference>
<dbReference type="OrthoDB" id="3182597at2"/>
<evidence type="ECO:0000256" key="1">
    <source>
        <dbReference type="SAM" id="Phobius"/>
    </source>
</evidence>
<dbReference type="PANTHER" id="PTHR37826">
    <property type="entry name" value="FLOTILLIN BAND_7_5 DOMAIN PROTEIN"/>
    <property type="match status" value="1"/>
</dbReference>
<dbReference type="PANTHER" id="PTHR37826:SF3">
    <property type="entry name" value="J DOMAIN-CONTAINING PROTEIN"/>
    <property type="match status" value="1"/>
</dbReference>
<keyword evidence="1" id="KW-1133">Transmembrane helix</keyword>
<organism evidence="2 3">
    <name type="scientific">Eubacterium aggregans</name>
    <dbReference type="NCBI Taxonomy" id="81409"/>
    <lineage>
        <taxon>Bacteria</taxon>
        <taxon>Bacillati</taxon>
        <taxon>Bacillota</taxon>
        <taxon>Clostridia</taxon>
        <taxon>Eubacteriales</taxon>
        <taxon>Eubacteriaceae</taxon>
        <taxon>Eubacterium</taxon>
    </lineage>
</organism>
<dbReference type="STRING" id="81409.SAMN04515656_11612"/>
<dbReference type="EMBL" id="FNRK01000016">
    <property type="protein sequence ID" value="SEA60959.1"/>
    <property type="molecule type" value="Genomic_DNA"/>
</dbReference>
<evidence type="ECO:0008006" key="4">
    <source>
        <dbReference type="Google" id="ProtNLM"/>
    </source>
</evidence>
<dbReference type="AlphaFoldDB" id="A0A1H4CKU9"/>
<feature type="transmembrane region" description="Helical" evidence="1">
    <location>
        <begin position="336"/>
        <end position="355"/>
    </location>
</feature>
<evidence type="ECO:0000313" key="3">
    <source>
        <dbReference type="Proteomes" id="UP000199394"/>
    </source>
</evidence>
<evidence type="ECO:0000313" key="2">
    <source>
        <dbReference type="EMBL" id="SEA60959.1"/>
    </source>
</evidence>
<dbReference type="RefSeq" id="WP_090308150.1">
    <property type="nucleotide sequence ID" value="NZ_FNRK01000016.1"/>
</dbReference>
<name>A0A1H4CKU9_9FIRM</name>